<feature type="chain" id="PRO_5045281608" description="Kazal-like domain-containing protein" evidence="4">
    <location>
        <begin position="24"/>
        <end position="68"/>
    </location>
</feature>
<proteinExistence type="predicted"/>
<dbReference type="Pfam" id="PF00050">
    <property type="entry name" value="Kazal_1"/>
    <property type="match status" value="1"/>
</dbReference>
<dbReference type="Proteomes" id="UP000826234">
    <property type="component" value="Unassembled WGS sequence"/>
</dbReference>
<keyword evidence="3" id="KW-1015">Disulfide bond</keyword>
<keyword evidence="4" id="KW-0732">Signal</keyword>
<dbReference type="PROSITE" id="PS51465">
    <property type="entry name" value="KAZAL_2"/>
    <property type="match status" value="1"/>
</dbReference>
<feature type="domain" description="Kazal-like" evidence="5">
    <location>
        <begin position="26"/>
        <end position="68"/>
    </location>
</feature>
<name>A0ABQ7TKH8_PHRPL</name>
<keyword evidence="7" id="KW-1185">Reference proteome</keyword>
<evidence type="ECO:0000256" key="1">
    <source>
        <dbReference type="ARBA" id="ARBA00004613"/>
    </source>
</evidence>
<protein>
    <recommendedName>
        <fullName evidence="5">Kazal-like domain-containing protein</fullName>
    </recommendedName>
</protein>
<dbReference type="SUPFAM" id="SSF100895">
    <property type="entry name" value="Kazal-type serine protease inhibitors"/>
    <property type="match status" value="1"/>
</dbReference>
<dbReference type="PANTHER" id="PTHR47499">
    <property type="entry name" value="SERINE PROTEASE INHIBITOR KAZAL-TYPE 7 SPINK7"/>
    <property type="match status" value="1"/>
</dbReference>
<dbReference type="Gene3D" id="3.30.60.30">
    <property type="match status" value="1"/>
</dbReference>
<dbReference type="InterPro" id="IPR050159">
    <property type="entry name" value="Kazal-type_SerProtInhib"/>
</dbReference>
<gene>
    <name evidence="6" type="ORF">JD844_012359</name>
</gene>
<evidence type="ECO:0000256" key="3">
    <source>
        <dbReference type="ARBA" id="ARBA00023157"/>
    </source>
</evidence>
<organism evidence="6 7">
    <name type="scientific">Phrynosoma platyrhinos</name>
    <name type="common">Desert horned lizard</name>
    <dbReference type="NCBI Taxonomy" id="52577"/>
    <lineage>
        <taxon>Eukaryota</taxon>
        <taxon>Metazoa</taxon>
        <taxon>Chordata</taxon>
        <taxon>Craniata</taxon>
        <taxon>Vertebrata</taxon>
        <taxon>Euteleostomi</taxon>
        <taxon>Lepidosauria</taxon>
        <taxon>Squamata</taxon>
        <taxon>Bifurcata</taxon>
        <taxon>Unidentata</taxon>
        <taxon>Episquamata</taxon>
        <taxon>Toxicofera</taxon>
        <taxon>Iguania</taxon>
        <taxon>Phrynosomatidae</taxon>
        <taxon>Phrynosomatinae</taxon>
        <taxon>Phrynosoma</taxon>
    </lineage>
</organism>
<dbReference type="EMBL" id="JAIPUX010000439">
    <property type="protein sequence ID" value="KAH0629891.1"/>
    <property type="molecule type" value="Genomic_DNA"/>
</dbReference>
<evidence type="ECO:0000313" key="6">
    <source>
        <dbReference type="EMBL" id="KAH0629891.1"/>
    </source>
</evidence>
<dbReference type="InterPro" id="IPR036058">
    <property type="entry name" value="Kazal_dom_sf"/>
</dbReference>
<dbReference type="PANTHER" id="PTHR47499:SF6">
    <property type="entry name" value="SERINE PROTEASE INHIBITOR KAZAL-TYPE 6"/>
    <property type="match status" value="1"/>
</dbReference>
<comment type="subcellular location">
    <subcellularLocation>
        <location evidence="1">Secreted</location>
    </subcellularLocation>
</comment>
<sequence>MKTAGVLAFLTLAVFCLFSDVAAQRGRESTYCNEYLNNAVYCTRESAPHCGTNGHTYGNKCAFCMAVV</sequence>
<reference evidence="6 7" key="1">
    <citation type="journal article" date="2022" name="Gigascience">
        <title>A chromosome-level genome assembly and annotation of the desert horned lizard, Phrynosoma platyrhinos, provides insight into chromosomal rearrangements among reptiles.</title>
        <authorList>
            <person name="Koochekian N."/>
            <person name="Ascanio A."/>
            <person name="Farleigh K."/>
            <person name="Card D.C."/>
            <person name="Schield D.R."/>
            <person name="Castoe T.A."/>
            <person name="Jezkova T."/>
        </authorList>
    </citation>
    <scope>NUCLEOTIDE SEQUENCE [LARGE SCALE GENOMIC DNA]</scope>
    <source>
        <strain evidence="6">NK-2021</strain>
    </source>
</reference>
<evidence type="ECO:0000256" key="4">
    <source>
        <dbReference type="SAM" id="SignalP"/>
    </source>
</evidence>
<feature type="signal peptide" evidence="4">
    <location>
        <begin position="1"/>
        <end position="23"/>
    </location>
</feature>
<dbReference type="PROSITE" id="PS00282">
    <property type="entry name" value="KAZAL_1"/>
    <property type="match status" value="1"/>
</dbReference>
<evidence type="ECO:0000313" key="7">
    <source>
        <dbReference type="Proteomes" id="UP000826234"/>
    </source>
</evidence>
<dbReference type="SMART" id="SM00280">
    <property type="entry name" value="KAZAL"/>
    <property type="match status" value="1"/>
</dbReference>
<dbReference type="InterPro" id="IPR002350">
    <property type="entry name" value="Kazal_dom"/>
</dbReference>
<evidence type="ECO:0000256" key="2">
    <source>
        <dbReference type="ARBA" id="ARBA00022525"/>
    </source>
</evidence>
<evidence type="ECO:0000259" key="5">
    <source>
        <dbReference type="PROSITE" id="PS51465"/>
    </source>
</evidence>
<accession>A0ABQ7TKH8</accession>
<comment type="caution">
    <text evidence="6">The sequence shown here is derived from an EMBL/GenBank/DDBJ whole genome shotgun (WGS) entry which is preliminary data.</text>
</comment>
<dbReference type="CDD" id="cd00104">
    <property type="entry name" value="KAZAL_FS"/>
    <property type="match status" value="1"/>
</dbReference>
<keyword evidence="2" id="KW-0964">Secreted</keyword>